<dbReference type="Proteomes" id="UP001159428">
    <property type="component" value="Unassembled WGS sequence"/>
</dbReference>
<name>A0AAU9XJB9_9CNID</name>
<organism evidence="1 2">
    <name type="scientific">Pocillopora meandrina</name>
    <dbReference type="NCBI Taxonomy" id="46732"/>
    <lineage>
        <taxon>Eukaryota</taxon>
        <taxon>Metazoa</taxon>
        <taxon>Cnidaria</taxon>
        <taxon>Anthozoa</taxon>
        <taxon>Hexacorallia</taxon>
        <taxon>Scleractinia</taxon>
        <taxon>Astrocoeniina</taxon>
        <taxon>Pocilloporidae</taxon>
        <taxon>Pocillopora</taxon>
    </lineage>
</organism>
<evidence type="ECO:0000313" key="1">
    <source>
        <dbReference type="EMBL" id="CAH3150324.1"/>
    </source>
</evidence>
<evidence type="ECO:0000313" key="2">
    <source>
        <dbReference type="Proteomes" id="UP001159428"/>
    </source>
</evidence>
<reference evidence="1 2" key="1">
    <citation type="submission" date="2022-05" db="EMBL/GenBank/DDBJ databases">
        <authorList>
            <consortium name="Genoscope - CEA"/>
            <person name="William W."/>
        </authorList>
    </citation>
    <scope>NUCLEOTIDE SEQUENCE [LARGE SCALE GENOMIC DNA]</scope>
</reference>
<proteinExistence type="predicted"/>
<dbReference type="EMBL" id="CALNXJ010000047">
    <property type="protein sequence ID" value="CAH3150324.1"/>
    <property type="molecule type" value="Genomic_DNA"/>
</dbReference>
<protein>
    <recommendedName>
        <fullName evidence="3">Apple domain-containing protein</fullName>
    </recommendedName>
</protein>
<evidence type="ECO:0008006" key="3">
    <source>
        <dbReference type="Google" id="ProtNLM"/>
    </source>
</evidence>
<sequence length="270" mass="30779">MAKLYIATVVVCSAFAIGTLINPCQRGYRSFRDTLQKHRREGRVLSNSTVSLPRQFVFTKMQCLEICLRNPLCDGFEMRQKVHNGKNMWACKIYRISNSSEKKQETNAGLKNWIHYNISSLELQKVSFKFAQNMLLKDYFAAALLVGLTFDVHSPSHTCQNAFQSILHSHQRSGKFPRTNAIKLLGAHVISKIQCLDLCLRNTKCDFFDMKKTNAKNSTMPWICSVKQRVSAQDTELVSSKVWLHFNISSHNLQEVSSLNCKILFCSTSA</sequence>
<keyword evidence="2" id="KW-1185">Reference proteome</keyword>
<dbReference type="AlphaFoldDB" id="A0AAU9XJB9"/>
<comment type="caution">
    <text evidence="1">The sequence shown here is derived from an EMBL/GenBank/DDBJ whole genome shotgun (WGS) entry which is preliminary data.</text>
</comment>
<gene>
    <name evidence="1" type="ORF">PMEA_00024722</name>
</gene>
<accession>A0AAU9XJB9</accession>